<accession>A0A933I8P1</accession>
<dbReference type="InterPro" id="IPR035644">
    <property type="entry name" value="MraZ_C"/>
</dbReference>
<evidence type="ECO:0000256" key="5">
    <source>
        <dbReference type="ARBA" id="ARBA00023125"/>
    </source>
</evidence>
<comment type="subcellular location">
    <subcellularLocation>
        <location evidence="7">Cytoplasm</location>
        <location evidence="7">Nucleoid</location>
    </subcellularLocation>
</comment>
<keyword evidence="6 7" id="KW-0804">Transcription</keyword>
<dbReference type="Proteomes" id="UP000736328">
    <property type="component" value="Unassembled WGS sequence"/>
</dbReference>
<proteinExistence type="inferred from homology"/>
<dbReference type="GO" id="GO:2000143">
    <property type="term" value="P:negative regulation of DNA-templated transcription initiation"/>
    <property type="evidence" value="ECO:0007669"/>
    <property type="project" value="TreeGrafter"/>
</dbReference>
<dbReference type="HAMAP" id="MF_01008">
    <property type="entry name" value="MraZ"/>
    <property type="match status" value="1"/>
</dbReference>
<evidence type="ECO:0000256" key="4">
    <source>
        <dbReference type="ARBA" id="ARBA00023015"/>
    </source>
</evidence>
<gene>
    <name evidence="7 9" type="primary">mraZ</name>
    <name evidence="9" type="ORF">HY768_05000</name>
</gene>
<feature type="domain" description="SpoVT-AbrB" evidence="8">
    <location>
        <begin position="7"/>
        <end position="54"/>
    </location>
</feature>
<dbReference type="GO" id="GO:0003700">
    <property type="term" value="F:DNA-binding transcription factor activity"/>
    <property type="evidence" value="ECO:0007669"/>
    <property type="project" value="UniProtKB-UniRule"/>
</dbReference>
<dbReference type="Gene3D" id="3.40.1550.20">
    <property type="entry name" value="Transcriptional regulator MraZ domain"/>
    <property type="match status" value="1"/>
</dbReference>
<keyword evidence="2 7" id="KW-0963">Cytoplasm</keyword>
<keyword evidence="4 7" id="KW-0805">Transcription regulation</keyword>
<dbReference type="InterPro" id="IPR003444">
    <property type="entry name" value="MraZ"/>
</dbReference>
<comment type="caution">
    <text evidence="9">The sequence shown here is derived from an EMBL/GenBank/DDBJ whole genome shotgun (WGS) entry which is preliminary data.</text>
</comment>
<evidence type="ECO:0000313" key="10">
    <source>
        <dbReference type="Proteomes" id="UP000736328"/>
    </source>
</evidence>
<name>A0A933I8P1_UNCT6</name>
<dbReference type="PANTHER" id="PTHR34701:SF1">
    <property type="entry name" value="TRANSCRIPTIONAL REGULATOR MRAZ"/>
    <property type="match status" value="1"/>
</dbReference>
<dbReference type="Pfam" id="PF02381">
    <property type="entry name" value="MraZ"/>
    <property type="match status" value="2"/>
</dbReference>
<dbReference type="NCBIfam" id="TIGR00242">
    <property type="entry name" value="division/cell wall cluster transcriptional repressor MraZ"/>
    <property type="match status" value="1"/>
</dbReference>
<dbReference type="EMBL" id="JACQXR010000061">
    <property type="protein sequence ID" value="MBI4726566.1"/>
    <property type="molecule type" value="Genomic_DNA"/>
</dbReference>
<dbReference type="InterPro" id="IPR007159">
    <property type="entry name" value="SpoVT-AbrB_dom"/>
</dbReference>
<comment type="similarity">
    <text evidence="7">Belongs to the MraZ family.</text>
</comment>
<keyword evidence="5 7" id="KW-0238">DNA-binding</keyword>
<dbReference type="GO" id="GO:0005737">
    <property type="term" value="C:cytoplasm"/>
    <property type="evidence" value="ECO:0007669"/>
    <property type="project" value="UniProtKB-UniRule"/>
</dbReference>
<dbReference type="SUPFAM" id="SSF89447">
    <property type="entry name" value="AbrB/MazE/MraZ-like"/>
    <property type="match status" value="1"/>
</dbReference>
<evidence type="ECO:0000256" key="7">
    <source>
        <dbReference type="HAMAP-Rule" id="MF_01008"/>
    </source>
</evidence>
<comment type="subunit">
    <text evidence="7">Forms oligomers.</text>
</comment>
<reference evidence="9" key="1">
    <citation type="submission" date="2020-07" db="EMBL/GenBank/DDBJ databases">
        <title>Huge and variable diversity of episymbiotic CPR bacteria and DPANN archaea in groundwater ecosystems.</title>
        <authorList>
            <person name="He C.Y."/>
            <person name="Keren R."/>
            <person name="Whittaker M."/>
            <person name="Farag I.F."/>
            <person name="Doudna J."/>
            <person name="Cate J.H.D."/>
            <person name="Banfield J.F."/>
        </authorList>
    </citation>
    <scope>NUCLEOTIDE SEQUENCE</scope>
    <source>
        <strain evidence="9">NC_groundwater_1520_Pr4_B-0.1um_53_5</strain>
    </source>
</reference>
<evidence type="ECO:0000256" key="6">
    <source>
        <dbReference type="ARBA" id="ARBA00023163"/>
    </source>
</evidence>
<evidence type="ECO:0000313" key="9">
    <source>
        <dbReference type="EMBL" id="MBI4726566.1"/>
    </source>
</evidence>
<dbReference type="InterPro" id="IPR020603">
    <property type="entry name" value="MraZ_dom"/>
</dbReference>
<dbReference type="PANTHER" id="PTHR34701">
    <property type="entry name" value="TRANSCRIPTIONAL REGULATOR MRAZ"/>
    <property type="match status" value="1"/>
</dbReference>
<feature type="domain" description="SpoVT-AbrB" evidence="8">
    <location>
        <begin position="82"/>
        <end position="125"/>
    </location>
</feature>
<dbReference type="CDD" id="cd16320">
    <property type="entry name" value="MraZ_N"/>
    <property type="match status" value="1"/>
</dbReference>
<evidence type="ECO:0000256" key="3">
    <source>
        <dbReference type="ARBA" id="ARBA00022737"/>
    </source>
</evidence>
<dbReference type="InterPro" id="IPR035642">
    <property type="entry name" value="MraZ_N"/>
</dbReference>
<dbReference type="InterPro" id="IPR037914">
    <property type="entry name" value="SpoVT-AbrB_sf"/>
</dbReference>
<evidence type="ECO:0000256" key="1">
    <source>
        <dbReference type="ARBA" id="ARBA00013860"/>
    </source>
</evidence>
<sequence length="144" mass="16494">MAFFFGTYHHNLDSKGRLNLPSQLRRQISNGAANQLLITKGYKGGCLFVYPQDNWQRIMAELESQPRTEENRNALRIFTAESILAELDAQGRIMIPAKFLQETGLVKEAVIVGVSDKMEIWNPDFYQKLLEQNSGLHQELIKKL</sequence>
<dbReference type="GO" id="GO:0009295">
    <property type="term" value="C:nucleoid"/>
    <property type="evidence" value="ECO:0007669"/>
    <property type="project" value="UniProtKB-SubCell"/>
</dbReference>
<organism evidence="9 10">
    <name type="scientific">candidate division TA06 bacterium</name>
    <dbReference type="NCBI Taxonomy" id="2250710"/>
    <lineage>
        <taxon>Bacteria</taxon>
        <taxon>Bacteria division TA06</taxon>
    </lineage>
</organism>
<dbReference type="PROSITE" id="PS51740">
    <property type="entry name" value="SPOVT_ABRB"/>
    <property type="match status" value="2"/>
</dbReference>
<dbReference type="InterPro" id="IPR038619">
    <property type="entry name" value="MraZ_sf"/>
</dbReference>
<evidence type="ECO:0000256" key="2">
    <source>
        <dbReference type="ARBA" id="ARBA00022490"/>
    </source>
</evidence>
<evidence type="ECO:0000259" key="8">
    <source>
        <dbReference type="PROSITE" id="PS51740"/>
    </source>
</evidence>
<dbReference type="GO" id="GO:0000976">
    <property type="term" value="F:transcription cis-regulatory region binding"/>
    <property type="evidence" value="ECO:0007669"/>
    <property type="project" value="TreeGrafter"/>
</dbReference>
<keyword evidence="3" id="KW-0677">Repeat</keyword>
<dbReference type="AlphaFoldDB" id="A0A933I8P1"/>
<protein>
    <recommendedName>
        <fullName evidence="1 7">Transcriptional regulator MraZ</fullName>
    </recommendedName>
</protein>
<dbReference type="CDD" id="cd16321">
    <property type="entry name" value="MraZ_C"/>
    <property type="match status" value="1"/>
</dbReference>